<gene>
    <name evidence="2" type="ORF">DWB85_10885</name>
</gene>
<keyword evidence="3" id="KW-1185">Reference proteome</keyword>
<dbReference type="Gene3D" id="3.60.10.10">
    <property type="entry name" value="Endonuclease/exonuclease/phosphatase"/>
    <property type="match status" value="1"/>
</dbReference>
<evidence type="ECO:0000259" key="1">
    <source>
        <dbReference type="Pfam" id="PF03372"/>
    </source>
</evidence>
<comment type="caution">
    <text evidence="2">The sequence shown here is derived from an EMBL/GenBank/DDBJ whole genome shotgun (WGS) entry which is preliminary data.</text>
</comment>
<sequence>MTASLALLTLPLCLLSLLPLWQNPHWLVRSAEFARQQLACLLAVSLVAQLTLMPTATAATVTLLLLTLACLAWNLRHLLRFFPVWPREVAQASGSGTGRELAIISANVQMENREAETLLSLVRATAPDLLVALESDQWWQDQLDTLAGDLPHSVKCPLDNRYGIHLYSRLPLVDPRVEFLVEDDVPSIHATVVLASGAEVRLHLLHPAPPSPTENDESKERDAELLVVARALRGDSRPTLVAGDFNDIPWSRTATLFRRISGLVDPRVGRCMLNTFHARIPVFRWPLDHLYHSSHFRVAEIRRLPYIGSDHFPLFTRLVLAAPEREPQRPPPAPEEVAEAREITAAGEVTVDSVPEPGSSPG</sequence>
<evidence type="ECO:0000313" key="2">
    <source>
        <dbReference type="EMBL" id="RLQ21784.1"/>
    </source>
</evidence>
<keyword evidence="2" id="KW-0378">Hydrolase</keyword>
<reference evidence="2 3" key="1">
    <citation type="submission" date="2018-07" db="EMBL/GenBank/DDBJ databases">
        <title>Halioglobus sp. genome submission.</title>
        <authorList>
            <person name="Ye M.-Q."/>
            <person name="Du Z.-J."/>
        </authorList>
    </citation>
    <scope>NUCLEOTIDE SEQUENCE [LARGE SCALE GENOMIC DNA]</scope>
    <source>
        <strain evidence="2 3">U0301</strain>
    </source>
</reference>
<dbReference type="InterPro" id="IPR036691">
    <property type="entry name" value="Endo/exonu/phosph_ase_sf"/>
</dbReference>
<dbReference type="SUPFAM" id="SSF56219">
    <property type="entry name" value="DNase I-like"/>
    <property type="match status" value="1"/>
</dbReference>
<dbReference type="Proteomes" id="UP000265509">
    <property type="component" value="Unassembled WGS sequence"/>
</dbReference>
<keyword evidence="2" id="KW-0255">Endonuclease</keyword>
<proteinExistence type="predicted"/>
<evidence type="ECO:0000313" key="3">
    <source>
        <dbReference type="Proteomes" id="UP000265509"/>
    </source>
</evidence>
<dbReference type="OrthoDB" id="9796594at2"/>
<organism evidence="2 3">
    <name type="scientific">Seongchinamella sediminis</name>
    <dbReference type="NCBI Taxonomy" id="2283635"/>
    <lineage>
        <taxon>Bacteria</taxon>
        <taxon>Pseudomonadati</taxon>
        <taxon>Pseudomonadota</taxon>
        <taxon>Gammaproteobacteria</taxon>
        <taxon>Cellvibrionales</taxon>
        <taxon>Halieaceae</taxon>
        <taxon>Seongchinamella</taxon>
    </lineage>
</organism>
<dbReference type="InterPro" id="IPR005135">
    <property type="entry name" value="Endo/exonuclease/phosphatase"/>
</dbReference>
<protein>
    <submittedName>
        <fullName evidence="2">Endonuclease</fullName>
    </submittedName>
</protein>
<feature type="domain" description="Endonuclease/exonuclease/phosphatase" evidence="1">
    <location>
        <begin position="104"/>
        <end position="311"/>
    </location>
</feature>
<dbReference type="AlphaFoldDB" id="A0A3L7DWU6"/>
<dbReference type="Pfam" id="PF03372">
    <property type="entry name" value="Exo_endo_phos"/>
    <property type="match status" value="1"/>
</dbReference>
<dbReference type="GO" id="GO:0004519">
    <property type="term" value="F:endonuclease activity"/>
    <property type="evidence" value="ECO:0007669"/>
    <property type="project" value="UniProtKB-KW"/>
</dbReference>
<keyword evidence="2" id="KW-0540">Nuclease</keyword>
<dbReference type="RefSeq" id="WP_117954424.1">
    <property type="nucleotide sequence ID" value="NZ_QRAN01000010.1"/>
</dbReference>
<dbReference type="EMBL" id="QRAN01000010">
    <property type="protein sequence ID" value="RLQ21784.1"/>
    <property type="molecule type" value="Genomic_DNA"/>
</dbReference>
<name>A0A3L7DWU6_9GAMM</name>
<accession>A0A3L7DWU6</accession>